<evidence type="ECO:0000313" key="4">
    <source>
        <dbReference type="EMBL" id="OBR68012.1"/>
    </source>
</evidence>
<dbReference type="AlphaFoldDB" id="A0A1A5YQW8"/>
<dbReference type="PROSITE" id="PS51186">
    <property type="entry name" value="GNAT"/>
    <property type="match status" value="1"/>
</dbReference>
<keyword evidence="1 4" id="KW-0808">Transferase</keyword>
<evidence type="ECO:0000259" key="3">
    <source>
        <dbReference type="PROSITE" id="PS51186"/>
    </source>
</evidence>
<dbReference type="InterPro" id="IPR050832">
    <property type="entry name" value="Bact_Acetyltransf"/>
</dbReference>
<dbReference type="InterPro" id="IPR000182">
    <property type="entry name" value="GNAT_dom"/>
</dbReference>
<dbReference type="SUPFAM" id="SSF55729">
    <property type="entry name" value="Acyl-CoA N-acyltransferases (Nat)"/>
    <property type="match status" value="1"/>
</dbReference>
<evidence type="ECO:0000256" key="1">
    <source>
        <dbReference type="ARBA" id="ARBA00022679"/>
    </source>
</evidence>
<dbReference type="PANTHER" id="PTHR43877">
    <property type="entry name" value="AMINOALKYLPHOSPHONATE N-ACETYLTRANSFERASE-RELATED-RELATED"/>
    <property type="match status" value="1"/>
</dbReference>
<keyword evidence="2" id="KW-0012">Acyltransferase</keyword>
<reference evidence="4 5" key="1">
    <citation type="submission" date="2016-05" db="EMBL/GenBank/DDBJ databases">
        <title>Paenibacillus oryzae. sp. nov., isolated from the rice root.</title>
        <authorList>
            <person name="Zhang J."/>
            <person name="Zhang X."/>
        </authorList>
    </citation>
    <scope>NUCLEOTIDE SEQUENCE [LARGE SCALE GENOMIC DNA]</scope>
    <source>
        <strain evidence="4 5">1DrF-4</strain>
    </source>
</reference>
<keyword evidence="5" id="KW-1185">Reference proteome</keyword>
<protein>
    <submittedName>
        <fullName evidence="4">GCN5 family acetyltransferase</fullName>
    </submittedName>
</protein>
<dbReference type="Pfam" id="PF00583">
    <property type="entry name" value="Acetyltransf_1"/>
    <property type="match status" value="1"/>
</dbReference>
<evidence type="ECO:0000256" key="2">
    <source>
        <dbReference type="ARBA" id="ARBA00023315"/>
    </source>
</evidence>
<sequence>MKNIVIKEVSCDSPDLAELIAALDLYLSGLYPAEEIFTVDFADPKTKEMIFVVAYDGERAIGCGGIRLLDAASAELKRFYIVPEMRRGGIAGSICRYLEERAAGLGCRVMRLETGEPQHEAVAFYKKLGYYKIEPFGEYEGCASSLCMEKVLR</sequence>
<dbReference type="OrthoDB" id="67353at2"/>
<accession>A0A1A5YQW8</accession>
<proteinExistence type="predicted"/>
<organism evidence="4 5">
    <name type="scientific">Paenibacillus oryzae</name>
    <dbReference type="NCBI Taxonomy" id="1844972"/>
    <lineage>
        <taxon>Bacteria</taxon>
        <taxon>Bacillati</taxon>
        <taxon>Bacillota</taxon>
        <taxon>Bacilli</taxon>
        <taxon>Bacillales</taxon>
        <taxon>Paenibacillaceae</taxon>
        <taxon>Paenibacillus</taxon>
    </lineage>
</organism>
<dbReference type="GO" id="GO:0016747">
    <property type="term" value="F:acyltransferase activity, transferring groups other than amino-acyl groups"/>
    <property type="evidence" value="ECO:0007669"/>
    <property type="project" value="InterPro"/>
</dbReference>
<dbReference type="EMBL" id="LYPA01000030">
    <property type="protein sequence ID" value="OBR68012.1"/>
    <property type="molecule type" value="Genomic_DNA"/>
</dbReference>
<comment type="caution">
    <text evidence="4">The sequence shown here is derived from an EMBL/GenBank/DDBJ whole genome shotgun (WGS) entry which is preliminary data.</text>
</comment>
<dbReference type="PANTHER" id="PTHR43877:SF2">
    <property type="entry name" value="AMINOALKYLPHOSPHONATE N-ACETYLTRANSFERASE-RELATED"/>
    <property type="match status" value="1"/>
</dbReference>
<dbReference type="RefSeq" id="WP_068679996.1">
    <property type="nucleotide sequence ID" value="NZ_LYPA01000030.1"/>
</dbReference>
<evidence type="ECO:0000313" key="5">
    <source>
        <dbReference type="Proteomes" id="UP000092024"/>
    </source>
</evidence>
<dbReference type="STRING" id="1844972.A7K91_18965"/>
<dbReference type="CDD" id="cd04301">
    <property type="entry name" value="NAT_SF"/>
    <property type="match status" value="1"/>
</dbReference>
<dbReference type="Proteomes" id="UP000092024">
    <property type="component" value="Unassembled WGS sequence"/>
</dbReference>
<dbReference type="Gene3D" id="3.40.630.30">
    <property type="match status" value="1"/>
</dbReference>
<gene>
    <name evidence="4" type="ORF">A7K91_18965</name>
</gene>
<name>A0A1A5YQW8_9BACL</name>
<feature type="domain" description="N-acetyltransferase" evidence="3">
    <location>
        <begin position="4"/>
        <end position="153"/>
    </location>
</feature>
<dbReference type="InterPro" id="IPR016181">
    <property type="entry name" value="Acyl_CoA_acyltransferase"/>
</dbReference>